<comment type="caution">
    <text evidence="1">The sequence shown here is derived from an EMBL/GenBank/DDBJ whole genome shotgun (WGS) entry which is preliminary data.</text>
</comment>
<dbReference type="EMBL" id="WIVU01000042">
    <property type="protein sequence ID" value="MQU07641.1"/>
    <property type="molecule type" value="Genomic_DNA"/>
</dbReference>
<proteinExistence type="predicted"/>
<dbReference type="OrthoDB" id="6555107at2"/>
<dbReference type="STRING" id="1608996.TU84_21475"/>
<organism evidence="1 2">
    <name type="scientific">Pseudomonas helleri</name>
    <dbReference type="NCBI Taxonomy" id="1608996"/>
    <lineage>
        <taxon>Bacteria</taxon>
        <taxon>Pseudomonadati</taxon>
        <taxon>Pseudomonadota</taxon>
        <taxon>Gammaproteobacteria</taxon>
        <taxon>Pseudomonadales</taxon>
        <taxon>Pseudomonadaceae</taxon>
        <taxon>Pseudomonas</taxon>
    </lineage>
</organism>
<dbReference type="AlphaFoldDB" id="A0A0J6I6V3"/>
<dbReference type="Proteomes" id="UP000478064">
    <property type="component" value="Unassembled WGS sequence"/>
</dbReference>
<evidence type="ECO:0000313" key="1">
    <source>
        <dbReference type="EMBL" id="MQU07641.1"/>
    </source>
</evidence>
<sequence>MAWPLMGVYTTANADDSQGKSSTDKDEWLVLVSPFVWAPAMNGQVALGGVDAKADVGFREIFNNLNRVFMGNLEVTNRKLGFYLDGVYAKTSQSERAYGQKIGLDITQSTLAGGVYYRVYEYALGGNNVFGEPRSWRVEPTAGLRWTKLSTKVEIDPVGYSTKKKSEWTDPFVGLRMQADLTDRWTLSGAADTGGFDTSSKKTYNAQAYLGYRLYLFENPTIVRVGYRVLAQEYKSRDFTGNTFKYDVTQRGPVLGLSMRF</sequence>
<accession>A0A0J6J5Q6</accession>
<evidence type="ECO:0000313" key="2">
    <source>
        <dbReference type="Proteomes" id="UP000478064"/>
    </source>
</evidence>
<protein>
    <submittedName>
        <fullName evidence="1">Uncharacterized protein</fullName>
    </submittedName>
</protein>
<accession>A0A0J6I6V3</accession>
<reference evidence="1 2" key="1">
    <citation type="submission" date="2019-10" db="EMBL/GenBank/DDBJ databases">
        <title>Evaluation of single-gene subtyping targets for Pseudomonas.</title>
        <authorList>
            <person name="Reichler S.J."/>
            <person name="Orsi R.H."/>
            <person name="Wiedmann M."/>
            <person name="Martin N.H."/>
            <person name="Murphy S.I."/>
        </authorList>
    </citation>
    <scope>NUCLEOTIDE SEQUENCE [LARGE SCALE GENOMIC DNA]</scope>
    <source>
        <strain evidence="1 2">FSL R10-1637</strain>
    </source>
</reference>
<gene>
    <name evidence="1" type="ORF">GHO27_18325</name>
</gene>
<name>A0A0J6I6V3_9PSED</name>